<protein>
    <recommendedName>
        <fullName evidence="2">TIR domain-containing protein</fullName>
    </recommendedName>
</protein>
<dbReference type="Proteomes" id="UP000001918">
    <property type="component" value="Chromosome"/>
</dbReference>
<dbReference type="AlphaFoldDB" id="D1A5Y5"/>
<dbReference type="OrthoDB" id="3654490at2"/>
<dbReference type="STRING" id="471852.Tcur_2730"/>
<reference evidence="3 4" key="1">
    <citation type="journal article" date="2011" name="Stand. Genomic Sci.">
        <title>Complete genome sequence of Thermomonospora curvata type strain (B9).</title>
        <authorList>
            <person name="Chertkov O."/>
            <person name="Sikorski J."/>
            <person name="Nolan M."/>
            <person name="Lapidus A."/>
            <person name="Lucas S."/>
            <person name="Del Rio T.G."/>
            <person name="Tice H."/>
            <person name="Cheng J.F."/>
            <person name="Goodwin L."/>
            <person name="Pitluck S."/>
            <person name="Liolios K."/>
            <person name="Ivanova N."/>
            <person name="Mavromatis K."/>
            <person name="Mikhailova N."/>
            <person name="Ovchinnikova G."/>
            <person name="Pati A."/>
            <person name="Chen A."/>
            <person name="Palaniappan K."/>
            <person name="Djao O.D."/>
            <person name="Land M."/>
            <person name="Hauser L."/>
            <person name="Chang Y.J."/>
            <person name="Jeffries C.D."/>
            <person name="Brettin T."/>
            <person name="Han C."/>
            <person name="Detter J.C."/>
            <person name="Rohde M."/>
            <person name="Goker M."/>
            <person name="Woyke T."/>
            <person name="Bristow J."/>
            <person name="Eisen J.A."/>
            <person name="Markowitz V."/>
            <person name="Hugenholtz P."/>
            <person name="Klenk H.P."/>
            <person name="Kyrpides N.C."/>
        </authorList>
    </citation>
    <scope>NUCLEOTIDE SEQUENCE [LARGE SCALE GENOMIC DNA]</scope>
    <source>
        <strain evidence="4">ATCC 19995 / DSM 43183 / JCM 3096 / KCTC 9072 / NBRC 15933 / NCIMB 10081 / Henssen B9</strain>
    </source>
</reference>
<dbReference type="SUPFAM" id="SSF52200">
    <property type="entry name" value="Toll/Interleukin receptor TIR domain"/>
    <property type="match status" value="1"/>
</dbReference>
<feature type="domain" description="TIR" evidence="2">
    <location>
        <begin position="1"/>
        <end position="136"/>
    </location>
</feature>
<organism evidence="3 4">
    <name type="scientific">Thermomonospora curvata (strain ATCC 19995 / DSM 43183 / JCM 3096 / KCTC 9072 / NBRC 15933 / NCIMB 10081 / Henssen B9)</name>
    <dbReference type="NCBI Taxonomy" id="471852"/>
    <lineage>
        <taxon>Bacteria</taxon>
        <taxon>Bacillati</taxon>
        <taxon>Actinomycetota</taxon>
        <taxon>Actinomycetes</taxon>
        <taxon>Streptosporangiales</taxon>
        <taxon>Thermomonosporaceae</taxon>
        <taxon>Thermomonospora</taxon>
    </lineage>
</organism>
<gene>
    <name evidence="3" type="ordered locus">Tcur_2730</name>
</gene>
<feature type="region of interest" description="Disordered" evidence="1">
    <location>
        <begin position="155"/>
        <end position="178"/>
    </location>
</feature>
<proteinExistence type="predicted"/>
<evidence type="ECO:0000256" key="1">
    <source>
        <dbReference type="SAM" id="MobiDB-lite"/>
    </source>
</evidence>
<dbReference type="eggNOG" id="COG2815">
    <property type="taxonomic scope" value="Bacteria"/>
</dbReference>
<dbReference type="RefSeq" id="WP_012853064.1">
    <property type="nucleotide sequence ID" value="NC_013510.1"/>
</dbReference>
<evidence type="ECO:0000313" key="3">
    <source>
        <dbReference type="EMBL" id="ACY98280.1"/>
    </source>
</evidence>
<evidence type="ECO:0000313" key="4">
    <source>
        <dbReference type="Proteomes" id="UP000001918"/>
    </source>
</evidence>
<evidence type="ECO:0000259" key="2">
    <source>
        <dbReference type="PROSITE" id="PS50104"/>
    </source>
</evidence>
<dbReference type="KEGG" id="tcu:Tcur_2730"/>
<dbReference type="Pfam" id="PF13676">
    <property type="entry name" value="TIR_2"/>
    <property type="match status" value="1"/>
</dbReference>
<dbReference type="InterPro" id="IPR000157">
    <property type="entry name" value="TIR_dom"/>
</dbReference>
<dbReference type="Gene3D" id="3.40.50.10140">
    <property type="entry name" value="Toll/interleukin-1 receptor homology (TIR) domain"/>
    <property type="match status" value="1"/>
</dbReference>
<dbReference type="PROSITE" id="PS50104">
    <property type="entry name" value="TIR"/>
    <property type="match status" value="1"/>
</dbReference>
<accession>D1A5Y5</accession>
<dbReference type="HOGENOM" id="CLU_087945_0_0_11"/>
<dbReference type="EMBL" id="CP001738">
    <property type="protein sequence ID" value="ACY98280.1"/>
    <property type="molecule type" value="Genomic_DNA"/>
</dbReference>
<keyword evidence="4" id="KW-1185">Reference proteome</keyword>
<sequence length="240" mass="26643">MHEVFINYRTGDGDEAAALLEQALSHRFGDDRIFRAGKSIPPGEDYTRWLRQAVRRCSVLIAVIGPEWARDPRLRKADDWVRRELLEARECGIPVLPVLKGRGAARLDRAELPRELRWLADMQSLRLDVRDNKGDLARIGDTLTKLVPALREADRNAPAAPEAGTTRNSVGQVHQGPVVQTRDFNGVVGHDLKGGHGAFHLGTGDQNNISFRDGGTYVAGDLRGNLGHSFGQSQDREEER</sequence>
<dbReference type="InterPro" id="IPR035897">
    <property type="entry name" value="Toll_tir_struct_dom_sf"/>
</dbReference>
<name>D1A5Y5_THECD</name>
<dbReference type="GO" id="GO:0007165">
    <property type="term" value="P:signal transduction"/>
    <property type="evidence" value="ECO:0007669"/>
    <property type="project" value="InterPro"/>
</dbReference>